<dbReference type="InterPro" id="IPR000047">
    <property type="entry name" value="HTH_motif"/>
</dbReference>
<feature type="non-terminal residue" evidence="8">
    <location>
        <position position="73"/>
    </location>
</feature>
<dbReference type="InParanoid" id="A7SA96"/>
<keyword evidence="2 5" id="KW-0238">DNA-binding</keyword>
<evidence type="ECO:0000256" key="3">
    <source>
        <dbReference type="ARBA" id="ARBA00023155"/>
    </source>
</evidence>
<dbReference type="HOGENOM" id="CLU_049543_12_1_1"/>
<dbReference type="InterPro" id="IPR050649">
    <property type="entry name" value="Paired_Homeobox_TFs"/>
</dbReference>
<dbReference type="GO" id="GO:0003677">
    <property type="term" value="F:DNA binding"/>
    <property type="evidence" value="ECO:0007669"/>
    <property type="project" value="UniProtKB-UniRule"/>
</dbReference>
<dbReference type="PANTHER" id="PTHR24329">
    <property type="entry name" value="HOMEOBOX PROTEIN ARISTALESS"/>
    <property type="match status" value="1"/>
</dbReference>
<dbReference type="InterPro" id="IPR001356">
    <property type="entry name" value="HD"/>
</dbReference>
<dbReference type="Gene3D" id="1.10.10.60">
    <property type="entry name" value="Homeodomain-like"/>
    <property type="match status" value="1"/>
</dbReference>
<dbReference type="Proteomes" id="UP000001593">
    <property type="component" value="Unassembled WGS sequence"/>
</dbReference>
<dbReference type="SMART" id="SM00389">
    <property type="entry name" value="HOX"/>
    <property type="match status" value="1"/>
</dbReference>
<sequence length="73" mass="8767">DEDSSANAAKKKKTRYRTTFSQYQIEELERAFDKAPYPDVFAREELAAKLGLTEARIQVWFQNRRAKWRKREK</sequence>
<dbReference type="FunFam" id="1.10.10.60:FF:000679">
    <property type="entry name" value="Homeobox protein aristaless"/>
    <property type="match status" value="1"/>
</dbReference>
<organism evidence="8 9">
    <name type="scientific">Nematostella vectensis</name>
    <name type="common">Starlet sea anemone</name>
    <dbReference type="NCBI Taxonomy" id="45351"/>
    <lineage>
        <taxon>Eukaryota</taxon>
        <taxon>Metazoa</taxon>
        <taxon>Cnidaria</taxon>
        <taxon>Anthozoa</taxon>
        <taxon>Hexacorallia</taxon>
        <taxon>Actiniaria</taxon>
        <taxon>Edwardsiidae</taxon>
        <taxon>Nematostella</taxon>
    </lineage>
</organism>
<evidence type="ECO:0000256" key="5">
    <source>
        <dbReference type="PROSITE-ProRule" id="PRU00108"/>
    </source>
</evidence>
<dbReference type="InterPro" id="IPR009057">
    <property type="entry name" value="Homeodomain-like_sf"/>
</dbReference>
<dbReference type="AlphaFoldDB" id="A7SA96"/>
<evidence type="ECO:0000256" key="6">
    <source>
        <dbReference type="RuleBase" id="RU000682"/>
    </source>
</evidence>
<dbReference type="eggNOG" id="KOG0490">
    <property type="taxonomic scope" value="Eukaryota"/>
</dbReference>
<dbReference type="CDD" id="cd00086">
    <property type="entry name" value="homeodomain"/>
    <property type="match status" value="1"/>
</dbReference>
<reference evidence="8 9" key="1">
    <citation type="journal article" date="2007" name="Science">
        <title>Sea anemone genome reveals ancestral eumetazoan gene repertoire and genomic organization.</title>
        <authorList>
            <person name="Putnam N.H."/>
            <person name="Srivastava M."/>
            <person name="Hellsten U."/>
            <person name="Dirks B."/>
            <person name="Chapman J."/>
            <person name="Salamov A."/>
            <person name="Terry A."/>
            <person name="Shapiro H."/>
            <person name="Lindquist E."/>
            <person name="Kapitonov V.V."/>
            <person name="Jurka J."/>
            <person name="Genikhovich G."/>
            <person name="Grigoriev I.V."/>
            <person name="Lucas S.M."/>
            <person name="Steele R.E."/>
            <person name="Finnerty J.R."/>
            <person name="Technau U."/>
            <person name="Martindale M.Q."/>
            <person name="Rokhsar D.S."/>
        </authorList>
    </citation>
    <scope>NUCLEOTIDE SEQUENCE [LARGE SCALE GENOMIC DNA]</scope>
    <source>
        <strain evidence="9">CH2 X CH6</strain>
    </source>
</reference>
<evidence type="ECO:0000256" key="4">
    <source>
        <dbReference type="ARBA" id="ARBA00023242"/>
    </source>
</evidence>
<feature type="DNA-binding region" description="Homeobox" evidence="5">
    <location>
        <begin position="13"/>
        <end position="72"/>
    </location>
</feature>
<dbReference type="EMBL" id="DS469608">
    <property type="protein sequence ID" value="EDO39362.1"/>
    <property type="molecule type" value="Genomic_DNA"/>
</dbReference>
<accession>A7SA96</accession>
<evidence type="ECO:0000256" key="2">
    <source>
        <dbReference type="ARBA" id="ARBA00023125"/>
    </source>
</evidence>
<dbReference type="PhylomeDB" id="A7SA96"/>
<dbReference type="STRING" id="45351.A7SA96"/>
<evidence type="ECO:0000256" key="1">
    <source>
        <dbReference type="ARBA" id="ARBA00004123"/>
    </source>
</evidence>
<dbReference type="KEGG" id="nve:5510986"/>
<dbReference type="InterPro" id="IPR017970">
    <property type="entry name" value="Homeobox_CS"/>
</dbReference>
<evidence type="ECO:0000313" key="8">
    <source>
        <dbReference type="EMBL" id="EDO39362.1"/>
    </source>
</evidence>
<dbReference type="Pfam" id="PF00046">
    <property type="entry name" value="Homeodomain"/>
    <property type="match status" value="1"/>
</dbReference>
<protein>
    <recommendedName>
        <fullName evidence="7">Homeobox domain-containing protein</fullName>
    </recommendedName>
</protein>
<keyword evidence="3 5" id="KW-0371">Homeobox</keyword>
<dbReference type="GO" id="GO:0000981">
    <property type="term" value="F:DNA-binding transcription factor activity, RNA polymerase II-specific"/>
    <property type="evidence" value="ECO:0007669"/>
    <property type="project" value="InterPro"/>
</dbReference>
<gene>
    <name evidence="8" type="ORF">NEMVEDRAFT_v1g110792</name>
</gene>
<keyword evidence="9" id="KW-1185">Reference proteome</keyword>
<feature type="domain" description="Homeobox" evidence="7">
    <location>
        <begin position="11"/>
        <end position="71"/>
    </location>
</feature>
<dbReference type="OrthoDB" id="6159439at2759"/>
<dbReference type="PRINTS" id="PR00031">
    <property type="entry name" value="HTHREPRESSR"/>
</dbReference>
<dbReference type="GO" id="GO:0005634">
    <property type="term" value="C:nucleus"/>
    <property type="evidence" value="ECO:0007669"/>
    <property type="project" value="UniProtKB-SubCell"/>
</dbReference>
<dbReference type="PROSITE" id="PS50071">
    <property type="entry name" value="HOMEOBOX_2"/>
    <property type="match status" value="1"/>
</dbReference>
<proteinExistence type="predicted"/>
<feature type="non-terminal residue" evidence="8">
    <location>
        <position position="1"/>
    </location>
</feature>
<evidence type="ECO:0000313" key="9">
    <source>
        <dbReference type="Proteomes" id="UP000001593"/>
    </source>
</evidence>
<keyword evidence="4 5" id="KW-0539">Nucleus</keyword>
<dbReference type="OMA" id="AKWRKCE"/>
<dbReference type="SUPFAM" id="SSF46689">
    <property type="entry name" value="Homeodomain-like"/>
    <property type="match status" value="1"/>
</dbReference>
<name>A7SA96_NEMVE</name>
<evidence type="ECO:0000259" key="7">
    <source>
        <dbReference type="PROSITE" id="PS50071"/>
    </source>
</evidence>
<dbReference type="PROSITE" id="PS00027">
    <property type="entry name" value="HOMEOBOX_1"/>
    <property type="match status" value="1"/>
</dbReference>
<dbReference type="PANTHER" id="PTHR24329:SF543">
    <property type="entry name" value="FI01017P-RELATED"/>
    <property type="match status" value="1"/>
</dbReference>
<comment type="subcellular location">
    <subcellularLocation>
        <location evidence="1 5 6">Nucleus</location>
    </subcellularLocation>
</comment>